<comment type="caution">
    <text evidence="2">The sequence shown here is derived from an EMBL/GenBank/DDBJ whole genome shotgun (WGS) entry which is preliminary data.</text>
</comment>
<evidence type="ECO:0000256" key="1">
    <source>
        <dbReference type="SAM" id="Phobius"/>
    </source>
</evidence>
<feature type="transmembrane region" description="Helical" evidence="1">
    <location>
        <begin position="128"/>
        <end position="148"/>
    </location>
</feature>
<evidence type="ECO:0000313" key="2">
    <source>
        <dbReference type="EMBL" id="RGU91020.1"/>
    </source>
</evidence>
<accession>A0A395W670</accession>
<feature type="transmembrane region" description="Helical" evidence="1">
    <location>
        <begin position="43"/>
        <end position="67"/>
    </location>
</feature>
<proteinExistence type="predicted"/>
<dbReference type="PANTHER" id="PTHR34300:SF2">
    <property type="entry name" value="QUEUOSINE PRECURSOR TRANSPORTER-RELATED"/>
    <property type="match status" value="1"/>
</dbReference>
<dbReference type="AlphaFoldDB" id="A0A395W670"/>
<reference evidence="2 3" key="1">
    <citation type="submission" date="2018-08" db="EMBL/GenBank/DDBJ databases">
        <title>A genome reference for cultivated species of the human gut microbiota.</title>
        <authorList>
            <person name="Zou Y."/>
            <person name="Xue W."/>
            <person name="Luo G."/>
        </authorList>
    </citation>
    <scope>NUCLEOTIDE SEQUENCE [LARGE SCALE GENOMIC DNA]</scope>
    <source>
        <strain evidence="2 3">AF15-20</strain>
    </source>
</reference>
<dbReference type="InterPro" id="IPR003744">
    <property type="entry name" value="YhhQ"/>
</dbReference>
<dbReference type="Pfam" id="PF02592">
    <property type="entry name" value="Vut_1"/>
    <property type="match status" value="1"/>
</dbReference>
<dbReference type="Proteomes" id="UP000265489">
    <property type="component" value="Unassembled WGS sequence"/>
</dbReference>
<feature type="transmembrane region" description="Helical" evidence="1">
    <location>
        <begin position="195"/>
        <end position="223"/>
    </location>
</feature>
<sequence>MNRIKTEVKEVSVLLRSIPSLTMTLFIVSVITMNLLANKSINLPFSFMALDCGIVVSWLSFLCMDVITKHFGPKAATQASLVAVLVNLGMCLVFFLASKIPGVWGESYVEGSEAIINGALDGTIGGTWYVLFGSTIAFIVSAIVNNYTNSMLGKISNNNSNFKSYAFRSYVSTGIGQFCDNLTFALIVSHQFFGWTLVQCVVCAFTGMIVETLCEVIFSYPGFKILQNWKKNKVGREYFEYMKESSH</sequence>
<dbReference type="GeneID" id="66579719"/>
<dbReference type="PANTHER" id="PTHR34300">
    <property type="entry name" value="QUEUOSINE PRECURSOR TRANSPORTER-RELATED"/>
    <property type="match status" value="1"/>
</dbReference>
<organism evidence="2 3">
    <name type="scientific">Holdemanella biformis</name>
    <dbReference type="NCBI Taxonomy" id="1735"/>
    <lineage>
        <taxon>Bacteria</taxon>
        <taxon>Bacillati</taxon>
        <taxon>Bacillota</taxon>
        <taxon>Erysipelotrichia</taxon>
        <taxon>Erysipelotrichales</taxon>
        <taxon>Erysipelotrichaceae</taxon>
        <taxon>Holdemanella</taxon>
    </lineage>
</organism>
<feature type="transmembrane region" description="Helical" evidence="1">
    <location>
        <begin position="169"/>
        <end position="189"/>
    </location>
</feature>
<evidence type="ECO:0000313" key="3">
    <source>
        <dbReference type="Proteomes" id="UP000265489"/>
    </source>
</evidence>
<dbReference type="EMBL" id="QRYQ01000013">
    <property type="protein sequence ID" value="RGU91020.1"/>
    <property type="molecule type" value="Genomic_DNA"/>
</dbReference>
<feature type="transmembrane region" description="Helical" evidence="1">
    <location>
        <begin position="12"/>
        <end position="37"/>
    </location>
</feature>
<name>A0A395W670_9FIRM</name>
<protein>
    <submittedName>
        <fullName evidence="2">VUT family protein</fullName>
    </submittedName>
</protein>
<feature type="transmembrane region" description="Helical" evidence="1">
    <location>
        <begin position="79"/>
        <end position="97"/>
    </location>
</feature>
<keyword evidence="1" id="KW-1133">Transmembrane helix</keyword>
<dbReference type="RefSeq" id="WP_118325313.1">
    <property type="nucleotide sequence ID" value="NZ_DAWEIE010000022.1"/>
</dbReference>
<keyword evidence="1" id="KW-0472">Membrane</keyword>
<keyword evidence="1" id="KW-0812">Transmembrane</keyword>
<gene>
    <name evidence="2" type="ORF">DWW32_07485</name>
</gene>